<evidence type="ECO:0000313" key="2">
    <source>
        <dbReference type="EMBL" id="KZT17964.1"/>
    </source>
</evidence>
<accession>A0A165M6J4</accession>
<organism evidence="2 3">
    <name type="scientific">Neolentinus lepideus HHB14362 ss-1</name>
    <dbReference type="NCBI Taxonomy" id="1314782"/>
    <lineage>
        <taxon>Eukaryota</taxon>
        <taxon>Fungi</taxon>
        <taxon>Dikarya</taxon>
        <taxon>Basidiomycota</taxon>
        <taxon>Agaricomycotina</taxon>
        <taxon>Agaricomycetes</taxon>
        <taxon>Gloeophyllales</taxon>
        <taxon>Gloeophyllaceae</taxon>
        <taxon>Neolentinus</taxon>
    </lineage>
</organism>
<sequence length="114" mass="12672">MEGSRAEFLKPNERTQSESKSEKLSAKQKRSLERKELNVPSMMHYSLLSSQQMIGELGKLDGQAEEAKRKDESTRREDGAMRCEVELKREGVNEAFRRGAGLGLGAVMAARGAT</sequence>
<name>A0A165M6J4_9AGAM</name>
<protein>
    <submittedName>
        <fullName evidence="2">Uncharacterized protein</fullName>
    </submittedName>
</protein>
<proteinExistence type="predicted"/>
<gene>
    <name evidence="2" type="ORF">NEOLEDRAFT_1184762</name>
</gene>
<evidence type="ECO:0000256" key="1">
    <source>
        <dbReference type="SAM" id="MobiDB-lite"/>
    </source>
</evidence>
<dbReference type="Proteomes" id="UP000076761">
    <property type="component" value="Unassembled WGS sequence"/>
</dbReference>
<feature type="region of interest" description="Disordered" evidence="1">
    <location>
        <begin position="1"/>
        <end position="38"/>
    </location>
</feature>
<reference evidence="2 3" key="1">
    <citation type="journal article" date="2016" name="Mol. Biol. Evol.">
        <title>Comparative Genomics of Early-Diverging Mushroom-Forming Fungi Provides Insights into the Origins of Lignocellulose Decay Capabilities.</title>
        <authorList>
            <person name="Nagy L.G."/>
            <person name="Riley R."/>
            <person name="Tritt A."/>
            <person name="Adam C."/>
            <person name="Daum C."/>
            <person name="Floudas D."/>
            <person name="Sun H."/>
            <person name="Yadav J.S."/>
            <person name="Pangilinan J."/>
            <person name="Larsson K.H."/>
            <person name="Matsuura K."/>
            <person name="Barry K."/>
            <person name="Labutti K."/>
            <person name="Kuo R."/>
            <person name="Ohm R.A."/>
            <person name="Bhattacharya S.S."/>
            <person name="Shirouzu T."/>
            <person name="Yoshinaga Y."/>
            <person name="Martin F.M."/>
            <person name="Grigoriev I.V."/>
            <person name="Hibbett D.S."/>
        </authorList>
    </citation>
    <scope>NUCLEOTIDE SEQUENCE [LARGE SCALE GENOMIC DNA]</scope>
    <source>
        <strain evidence="2 3">HHB14362 ss-1</strain>
    </source>
</reference>
<evidence type="ECO:0000313" key="3">
    <source>
        <dbReference type="Proteomes" id="UP000076761"/>
    </source>
</evidence>
<dbReference type="EMBL" id="KV425746">
    <property type="protein sequence ID" value="KZT17964.1"/>
    <property type="molecule type" value="Genomic_DNA"/>
</dbReference>
<keyword evidence="3" id="KW-1185">Reference proteome</keyword>
<dbReference type="InParanoid" id="A0A165M6J4"/>
<dbReference type="AlphaFoldDB" id="A0A165M6J4"/>
<feature type="compositionally biased region" description="Basic and acidic residues" evidence="1">
    <location>
        <begin position="1"/>
        <end position="37"/>
    </location>
</feature>